<accession>A0A0L0QMP4</accession>
<feature type="transmembrane region" description="Helical" evidence="11">
    <location>
        <begin position="118"/>
        <end position="138"/>
    </location>
</feature>
<evidence type="ECO:0000313" key="13">
    <source>
        <dbReference type="EMBL" id="KNE19895.1"/>
    </source>
</evidence>
<dbReference type="OrthoDB" id="5901192at2"/>
<proteinExistence type="inferred from homology"/>
<keyword evidence="14" id="KW-1185">Reference proteome</keyword>
<dbReference type="PATRIC" id="fig|1473.5.peg.1857"/>
<dbReference type="GO" id="GO:0005886">
    <property type="term" value="C:plasma membrane"/>
    <property type="evidence" value="ECO:0007669"/>
    <property type="project" value="UniProtKB-SubCell"/>
</dbReference>
<protein>
    <submittedName>
        <fullName evidence="13">Phosphoglycerol transferase</fullName>
    </submittedName>
</protein>
<feature type="binding site" evidence="9">
    <location>
        <position position="410"/>
    </location>
    <ligand>
        <name>substrate</name>
    </ligand>
</feature>
<dbReference type="EMBL" id="LGTO01000007">
    <property type="protein sequence ID" value="KNE19895.1"/>
    <property type="molecule type" value="Genomic_DNA"/>
</dbReference>
<feature type="binding site" evidence="10">
    <location>
        <position position="470"/>
    </location>
    <ligand>
        <name>Mn(2+)</name>
        <dbReference type="ChEBI" id="CHEBI:29035"/>
    </ligand>
</feature>
<evidence type="ECO:0000256" key="8">
    <source>
        <dbReference type="PIRSR" id="PIRSR005091-1"/>
    </source>
</evidence>
<feature type="binding site" evidence="10">
    <location>
        <position position="469"/>
    </location>
    <ligand>
        <name>Mn(2+)</name>
        <dbReference type="ChEBI" id="CHEBI:29035"/>
    </ligand>
</feature>
<organism evidence="13 14">
    <name type="scientific">Virgibacillus pantothenticus</name>
    <dbReference type="NCBI Taxonomy" id="1473"/>
    <lineage>
        <taxon>Bacteria</taxon>
        <taxon>Bacillati</taxon>
        <taxon>Bacillota</taxon>
        <taxon>Bacilli</taxon>
        <taxon>Bacillales</taxon>
        <taxon>Bacillaceae</taxon>
        <taxon>Virgibacillus</taxon>
    </lineage>
</organism>
<dbReference type="GO" id="GO:0016740">
    <property type="term" value="F:transferase activity"/>
    <property type="evidence" value="ECO:0007669"/>
    <property type="project" value="UniProtKB-KW"/>
</dbReference>
<comment type="subcellular location">
    <subcellularLocation>
        <location evidence="1">Cell membrane</location>
        <topology evidence="1">Multi-pass membrane protein</topology>
    </subcellularLocation>
</comment>
<dbReference type="PANTHER" id="PTHR47371:SF1">
    <property type="entry name" value="LIPOTEICHOIC ACID SYNTHASE-LIKE YQGS"/>
    <property type="match status" value="1"/>
</dbReference>
<dbReference type="GeneID" id="66871009"/>
<evidence type="ECO:0000256" key="6">
    <source>
        <dbReference type="ARBA" id="ARBA00023136"/>
    </source>
</evidence>
<evidence type="ECO:0000256" key="7">
    <source>
        <dbReference type="PIRNR" id="PIRNR005091"/>
    </source>
</evidence>
<evidence type="ECO:0000259" key="12">
    <source>
        <dbReference type="Pfam" id="PF00884"/>
    </source>
</evidence>
<sequence>MRKLSLFIERNLLVTFIILLWLKTVIVSFTSFQLPLYSWLDVFIVFVNPIGIIMLMFGLSFFWRKQLSPVTLLIIYVLMLGLLYANVLYYRFYIDFVTVSVFLQLNNVGGLGPSTVELFSPFDILLFIDIVVIGYIVFKMKKQKQQPVVPNKKKYAFTGLAFIVMTFATALIQNPHLLQTGYDREELVQSLGLYNYQLINLADGVKAPITKAFADETDVQEVQSYMKGNGEEESFPEFGIAEGKNIVFISLESTQNFVINLKVNGEEVTPFLNELIRDSFYFNNIYDQAAQGKTSDAEFMINTGLYPLPSGSVFVRRPNNQFQSLPHILRENDGYTAAAFHGNDASFWNRDEMYQSLGFDTFFSKKDYDVTEENSVNYGIKDIPFFEQSMDNLSELSEPYLANFLTLTNHFPFLLEEEDQMISPANTSVGVVNRYITTVRYEDQALQRFFELLKAKGMYEDTIFVIYGDHYGISQKYEAGVHELLGQKETALNHLELQKVPVIIHVPHQKGKTIETVGGAIDIHATILELMGIRDSEQMNFSRNLFTRDNEAPVVFRDGSIVTKDYAYLNGRCFDKQTKKAVSANKCTTHLETARNELHASDQIILGDLFRFMGK</sequence>
<feature type="domain" description="Sulfatase N-terminal" evidence="12">
    <location>
        <begin position="244"/>
        <end position="533"/>
    </location>
</feature>
<evidence type="ECO:0000313" key="14">
    <source>
        <dbReference type="Proteomes" id="UP000036780"/>
    </source>
</evidence>
<dbReference type="InterPro" id="IPR012160">
    <property type="entry name" value="LtaS-like"/>
</dbReference>
<dbReference type="Gene3D" id="3.30.1120.170">
    <property type="match status" value="1"/>
</dbReference>
<keyword evidence="9" id="KW-0464">Manganese</keyword>
<dbReference type="Pfam" id="PF00884">
    <property type="entry name" value="Sulfatase"/>
    <property type="match status" value="1"/>
</dbReference>
<dbReference type="RefSeq" id="WP_050352457.1">
    <property type="nucleotide sequence ID" value="NZ_BOSN01000001.1"/>
</dbReference>
<dbReference type="Proteomes" id="UP000036780">
    <property type="component" value="Unassembled WGS sequence"/>
</dbReference>
<dbReference type="CDD" id="cd16015">
    <property type="entry name" value="LTA_synthase"/>
    <property type="match status" value="1"/>
</dbReference>
<keyword evidence="9" id="KW-0479">Metal-binding</keyword>
<evidence type="ECO:0000256" key="10">
    <source>
        <dbReference type="PIRSR" id="PIRSR005091-3"/>
    </source>
</evidence>
<keyword evidence="3 7" id="KW-1003">Cell membrane</keyword>
<evidence type="ECO:0000256" key="9">
    <source>
        <dbReference type="PIRSR" id="PIRSR005091-2"/>
    </source>
</evidence>
<keyword evidence="6 7" id="KW-0472">Membrane</keyword>
<comment type="similarity">
    <text evidence="2 7">Belongs to the LTA synthase family.</text>
</comment>
<feature type="binding site" evidence="10">
    <location>
        <position position="252"/>
    </location>
    <ligand>
        <name>Mn(2+)</name>
        <dbReference type="ChEBI" id="CHEBI:29035"/>
    </ligand>
</feature>
<feature type="binding site" evidence="10">
    <location>
        <position position="294"/>
    </location>
    <ligand>
        <name>Mn(2+)</name>
        <dbReference type="ChEBI" id="CHEBI:29035"/>
    </ligand>
</feature>
<dbReference type="InterPro" id="IPR000917">
    <property type="entry name" value="Sulfatase_N"/>
</dbReference>
<feature type="transmembrane region" description="Helical" evidence="11">
    <location>
        <begin position="12"/>
        <end position="36"/>
    </location>
</feature>
<dbReference type="PANTHER" id="PTHR47371">
    <property type="entry name" value="LIPOTEICHOIC ACID SYNTHASE"/>
    <property type="match status" value="1"/>
</dbReference>
<keyword evidence="13" id="KW-0808">Transferase</keyword>
<dbReference type="Gene3D" id="3.40.720.10">
    <property type="entry name" value="Alkaline Phosphatase, subunit A"/>
    <property type="match status" value="1"/>
</dbReference>
<dbReference type="InterPro" id="IPR017850">
    <property type="entry name" value="Alkaline_phosphatase_core_sf"/>
</dbReference>
<keyword evidence="4 11" id="KW-0812">Transmembrane</keyword>
<comment type="caution">
    <text evidence="13">The sequence shown here is derived from an EMBL/GenBank/DDBJ whole genome shotgun (WGS) entry which is preliminary data.</text>
</comment>
<dbReference type="SUPFAM" id="SSF53649">
    <property type="entry name" value="Alkaline phosphatase-like"/>
    <property type="match status" value="1"/>
</dbReference>
<feature type="transmembrane region" description="Helical" evidence="11">
    <location>
        <begin position="154"/>
        <end position="172"/>
    </location>
</feature>
<evidence type="ECO:0000256" key="5">
    <source>
        <dbReference type="ARBA" id="ARBA00022989"/>
    </source>
</evidence>
<feature type="transmembrane region" description="Helical" evidence="11">
    <location>
        <begin position="42"/>
        <end position="63"/>
    </location>
</feature>
<dbReference type="InterPro" id="IPR050448">
    <property type="entry name" value="OpgB/LTA_synthase_biosynth"/>
</dbReference>
<gene>
    <name evidence="13" type="ORF">AFK71_15885</name>
</gene>
<dbReference type="PIRSF" id="PIRSF005091">
    <property type="entry name" value="Mmb_sulf_HI1246"/>
    <property type="match status" value="1"/>
</dbReference>
<reference evidence="14" key="1">
    <citation type="submission" date="2015-07" db="EMBL/GenBank/DDBJ databases">
        <title>Fjat-10053 dsm26.</title>
        <authorList>
            <person name="Liu B."/>
            <person name="Wang J."/>
            <person name="Zhu Y."/>
            <person name="Liu G."/>
            <person name="Chen Q."/>
            <person name="Chen Z."/>
            <person name="Lan J."/>
            <person name="Che J."/>
            <person name="Ge C."/>
            <person name="Shi H."/>
            <person name="Pan Z."/>
            <person name="Liu X."/>
        </authorList>
    </citation>
    <scope>NUCLEOTIDE SEQUENCE [LARGE SCALE GENOMIC DNA]</scope>
    <source>
        <strain evidence="14">DSM 26</strain>
    </source>
</reference>
<evidence type="ECO:0000256" key="1">
    <source>
        <dbReference type="ARBA" id="ARBA00004651"/>
    </source>
</evidence>
<evidence type="ECO:0000256" key="11">
    <source>
        <dbReference type="SAM" id="Phobius"/>
    </source>
</evidence>
<dbReference type="GO" id="GO:0046872">
    <property type="term" value="F:metal ion binding"/>
    <property type="evidence" value="ECO:0007669"/>
    <property type="project" value="UniProtKB-KW"/>
</dbReference>
<evidence type="ECO:0000256" key="4">
    <source>
        <dbReference type="ARBA" id="ARBA00022692"/>
    </source>
</evidence>
<evidence type="ECO:0000256" key="3">
    <source>
        <dbReference type="ARBA" id="ARBA00022475"/>
    </source>
</evidence>
<feature type="active site" evidence="8">
    <location>
        <position position="294"/>
    </location>
</feature>
<evidence type="ECO:0000256" key="2">
    <source>
        <dbReference type="ARBA" id="ARBA00009983"/>
    </source>
</evidence>
<keyword evidence="5 11" id="KW-1133">Transmembrane helix</keyword>
<feature type="transmembrane region" description="Helical" evidence="11">
    <location>
        <begin position="70"/>
        <end position="92"/>
    </location>
</feature>
<dbReference type="AlphaFoldDB" id="A0A0L0QMP4"/>
<name>A0A0L0QMP4_VIRPA</name>